<accession>A0A0S2I0U9</accession>
<keyword evidence="3 5" id="KW-1133">Transmembrane helix</keyword>
<organism evidence="6 7">
    <name type="scientific">Salinivirga cyanobacteriivorans</name>
    <dbReference type="NCBI Taxonomy" id="1307839"/>
    <lineage>
        <taxon>Bacteria</taxon>
        <taxon>Pseudomonadati</taxon>
        <taxon>Bacteroidota</taxon>
        <taxon>Bacteroidia</taxon>
        <taxon>Bacteroidales</taxon>
        <taxon>Salinivirgaceae</taxon>
        <taxon>Salinivirga</taxon>
    </lineage>
</organism>
<dbReference type="InterPro" id="IPR002781">
    <property type="entry name" value="TM_pro_TauE-like"/>
</dbReference>
<dbReference type="STRING" id="1307839.L21SP5_02288"/>
<feature type="transmembrane region" description="Helical" evidence="5">
    <location>
        <begin position="6"/>
        <end position="36"/>
    </location>
</feature>
<keyword evidence="5" id="KW-1003">Cell membrane</keyword>
<gene>
    <name evidence="6" type="ORF">L21SP5_02288</name>
</gene>
<keyword evidence="2 5" id="KW-0812">Transmembrane</keyword>
<evidence type="ECO:0000256" key="2">
    <source>
        <dbReference type="ARBA" id="ARBA00022692"/>
    </source>
</evidence>
<dbReference type="PANTHER" id="PTHR43701">
    <property type="entry name" value="MEMBRANE TRANSPORTER PROTEIN MJ0441-RELATED"/>
    <property type="match status" value="1"/>
</dbReference>
<proteinExistence type="inferred from homology"/>
<evidence type="ECO:0000256" key="5">
    <source>
        <dbReference type="RuleBase" id="RU363041"/>
    </source>
</evidence>
<evidence type="ECO:0000313" key="7">
    <source>
        <dbReference type="Proteomes" id="UP000064893"/>
    </source>
</evidence>
<reference evidence="6 7" key="1">
    <citation type="submission" date="2015-11" db="EMBL/GenBank/DDBJ databases">
        <title>Description and complete genome sequence of a novel strain predominating in hypersaline microbial mats and representing a new family of the Bacteriodetes phylum.</title>
        <authorList>
            <person name="Spring S."/>
            <person name="Bunk B."/>
            <person name="Sproer C."/>
            <person name="Klenk H.-P."/>
        </authorList>
    </citation>
    <scope>NUCLEOTIDE SEQUENCE [LARGE SCALE GENOMIC DNA]</scope>
    <source>
        <strain evidence="6 7">L21-Spi-D4</strain>
    </source>
</reference>
<evidence type="ECO:0000256" key="4">
    <source>
        <dbReference type="ARBA" id="ARBA00023136"/>
    </source>
</evidence>
<dbReference type="RefSeq" id="WP_057953339.1">
    <property type="nucleotide sequence ID" value="NZ_CP013118.1"/>
</dbReference>
<name>A0A0S2I0U9_9BACT</name>
<protein>
    <recommendedName>
        <fullName evidence="5">Probable membrane transporter protein</fullName>
    </recommendedName>
</protein>
<evidence type="ECO:0000256" key="1">
    <source>
        <dbReference type="ARBA" id="ARBA00004141"/>
    </source>
</evidence>
<feature type="transmembrane region" description="Helical" evidence="5">
    <location>
        <begin position="48"/>
        <end position="65"/>
    </location>
</feature>
<dbReference type="PATRIC" id="fig|1307839.3.peg.2407"/>
<dbReference type="AlphaFoldDB" id="A0A0S2I0U9"/>
<dbReference type="PANTHER" id="PTHR43701:SF2">
    <property type="entry name" value="MEMBRANE TRANSPORTER PROTEIN YJNA-RELATED"/>
    <property type="match status" value="1"/>
</dbReference>
<dbReference type="Pfam" id="PF01925">
    <property type="entry name" value="TauE"/>
    <property type="match status" value="1"/>
</dbReference>
<feature type="transmembrane region" description="Helical" evidence="5">
    <location>
        <begin position="100"/>
        <end position="118"/>
    </location>
</feature>
<dbReference type="InterPro" id="IPR051598">
    <property type="entry name" value="TSUP/Inactive_protease-like"/>
</dbReference>
<evidence type="ECO:0000313" key="6">
    <source>
        <dbReference type="EMBL" id="ALO15920.1"/>
    </source>
</evidence>
<feature type="transmembrane region" description="Helical" evidence="5">
    <location>
        <begin position="71"/>
        <end position="88"/>
    </location>
</feature>
<dbReference type="Proteomes" id="UP000064893">
    <property type="component" value="Chromosome"/>
</dbReference>
<dbReference type="OrthoDB" id="595460at2"/>
<dbReference type="GO" id="GO:0005886">
    <property type="term" value="C:plasma membrane"/>
    <property type="evidence" value="ECO:0007669"/>
    <property type="project" value="UniProtKB-SubCell"/>
</dbReference>
<comment type="subcellular location">
    <subcellularLocation>
        <location evidence="5">Cell membrane</location>
        <topology evidence="5">Multi-pass membrane protein</topology>
    </subcellularLocation>
    <subcellularLocation>
        <location evidence="1">Membrane</location>
        <topology evidence="1">Multi-pass membrane protein</topology>
    </subcellularLocation>
</comment>
<comment type="similarity">
    <text evidence="5">Belongs to the 4-toluene sulfonate uptake permease (TSUP) (TC 2.A.102) family.</text>
</comment>
<evidence type="ECO:0000256" key="3">
    <source>
        <dbReference type="ARBA" id="ARBA00022989"/>
    </source>
</evidence>
<sequence length="120" mass="12934">MNEIILLLIVGLLAGFVGGMMGVGGGVVVIPALVFIMGFSQHQAQGTALAFMLPPIGLMAAWNYYKAGYVNVKYALLLMVAFVVGAWVGSMISVQLPDKVLKKIFGVMLLYVAYRMIFKS</sequence>
<keyword evidence="7" id="KW-1185">Reference proteome</keyword>
<dbReference type="KEGG" id="blq:L21SP5_02288"/>
<dbReference type="EMBL" id="CP013118">
    <property type="protein sequence ID" value="ALO15920.1"/>
    <property type="molecule type" value="Genomic_DNA"/>
</dbReference>
<keyword evidence="4 5" id="KW-0472">Membrane</keyword>